<dbReference type="EMBL" id="UOFQ01000042">
    <property type="protein sequence ID" value="VAW86447.1"/>
    <property type="molecule type" value="Genomic_DNA"/>
</dbReference>
<name>A0A3B0ZGJ4_9ZZZZ</name>
<protein>
    <recommendedName>
        <fullName evidence="4">dihydropteroate synthase</fullName>
        <ecNumber evidence="4">2.5.1.15</ecNumber>
    </recommendedName>
</protein>
<dbReference type="InterPro" id="IPR000489">
    <property type="entry name" value="Pterin-binding_dom"/>
</dbReference>
<evidence type="ECO:0000256" key="4">
    <source>
        <dbReference type="ARBA" id="ARBA00012458"/>
    </source>
</evidence>
<feature type="domain" description="Pterin-binding" evidence="9">
    <location>
        <begin position="10"/>
        <end position="262"/>
    </location>
</feature>
<dbReference type="PROSITE" id="PS00793">
    <property type="entry name" value="DHPS_2"/>
    <property type="match status" value="1"/>
</dbReference>
<dbReference type="FunFam" id="3.20.20.20:FF:000006">
    <property type="entry name" value="Dihydropteroate synthase"/>
    <property type="match status" value="1"/>
</dbReference>
<proteinExistence type="predicted"/>
<organism evidence="10">
    <name type="scientific">hydrothermal vent metagenome</name>
    <dbReference type="NCBI Taxonomy" id="652676"/>
    <lineage>
        <taxon>unclassified sequences</taxon>
        <taxon>metagenomes</taxon>
        <taxon>ecological metagenomes</taxon>
    </lineage>
</organism>
<evidence type="ECO:0000256" key="7">
    <source>
        <dbReference type="ARBA" id="ARBA00022842"/>
    </source>
</evidence>
<dbReference type="PROSITE" id="PS00792">
    <property type="entry name" value="DHPS_1"/>
    <property type="match status" value="1"/>
</dbReference>
<dbReference type="CDD" id="cd00739">
    <property type="entry name" value="DHPS"/>
    <property type="match status" value="1"/>
</dbReference>
<evidence type="ECO:0000256" key="1">
    <source>
        <dbReference type="ARBA" id="ARBA00000012"/>
    </source>
</evidence>
<keyword evidence="8" id="KW-0289">Folate biosynthesis</keyword>
<dbReference type="GO" id="GO:0004156">
    <property type="term" value="F:dihydropteroate synthase activity"/>
    <property type="evidence" value="ECO:0007669"/>
    <property type="project" value="UniProtKB-EC"/>
</dbReference>
<dbReference type="PROSITE" id="PS50972">
    <property type="entry name" value="PTERIN_BINDING"/>
    <property type="match status" value="1"/>
</dbReference>
<evidence type="ECO:0000256" key="3">
    <source>
        <dbReference type="ARBA" id="ARBA00004763"/>
    </source>
</evidence>
<dbReference type="Pfam" id="PF00809">
    <property type="entry name" value="Pterin_bind"/>
    <property type="match status" value="1"/>
</dbReference>
<dbReference type="InterPro" id="IPR045031">
    <property type="entry name" value="DHP_synth-like"/>
</dbReference>
<dbReference type="AlphaFoldDB" id="A0A3B0ZGJ4"/>
<comment type="pathway">
    <text evidence="3">Cofactor biosynthesis; tetrahydrofolate biosynthesis; 7,8-dihydrofolate from 2-amino-4-hydroxy-6-hydroxymethyl-7,8-dihydropteridine diphosphate and 4-aminobenzoate: step 1/2.</text>
</comment>
<evidence type="ECO:0000256" key="6">
    <source>
        <dbReference type="ARBA" id="ARBA00022723"/>
    </source>
</evidence>
<comment type="catalytic activity">
    <reaction evidence="1">
        <text>(7,8-dihydropterin-6-yl)methyl diphosphate + 4-aminobenzoate = 7,8-dihydropteroate + diphosphate</text>
        <dbReference type="Rhea" id="RHEA:19949"/>
        <dbReference type="ChEBI" id="CHEBI:17836"/>
        <dbReference type="ChEBI" id="CHEBI:17839"/>
        <dbReference type="ChEBI" id="CHEBI:33019"/>
        <dbReference type="ChEBI" id="CHEBI:72950"/>
        <dbReference type="EC" id="2.5.1.15"/>
    </reaction>
</comment>
<dbReference type="Gene3D" id="3.20.20.20">
    <property type="entry name" value="Dihydropteroate synthase-like"/>
    <property type="match status" value="1"/>
</dbReference>
<dbReference type="GO" id="GO:0046656">
    <property type="term" value="P:folic acid biosynthetic process"/>
    <property type="evidence" value="ECO:0007669"/>
    <property type="project" value="UniProtKB-KW"/>
</dbReference>
<dbReference type="InterPro" id="IPR006390">
    <property type="entry name" value="DHP_synth_dom"/>
</dbReference>
<reference evidence="10" key="1">
    <citation type="submission" date="2018-06" db="EMBL/GenBank/DDBJ databases">
        <authorList>
            <person name="Zhirakovskaya E."/>
        </authorList>
    </citation>
    <scope>NUCLEOTIDE SEQUENCE</scope>
</reference>
<dbReference type="GO" id="GO:0046872">
    <property type="term" value="F:metal ion binding"/>
    <property type="evidence" value="ECO:0007669"/>
    <property type="project" value="UniProtKB-KW"/>
</dbReference>
<keyword evidence="6" id="KW-0479">Metal-binding</keyword>
<dbReference type="SUPFAM" id="SSF51717">
    <property type="entry name" value="Dihydropteroate synthetase-like"/>
    <property type="match status" value="1"/>
</dbReference>
<evidence type="ECO:0000256" key="8">
    <source>
        <dbReference type="ARBA" id="ARBA00022909"/>
    </source>
</evidence>
<dbReference type="GO" id="GO:0005829">
    <property type="term" value="C:cytosol"/>
    <property type="evidence" value="ECO:0007669"/>
    <property type="project" value="TreeGrafter"/>
</dbReference>
<sequence length="272" mass="29091">MLMLENLNCPAVMGILNVTPDSFSDGGDFFSPEKALDHARQMIEEGAAIIDVGGESTRPGAAIISVDEELARVIPVIEAIRAESDIPISIDTSKPEVMRAAVGVGASMINDVRALQEVGAAEMAAELQVPVCLMHMQGGPQTMQFAPQYDDVVVQVADFLRQRIGHCITAGLPRDLIVLDPGFGFGKTLAHNQALLSGLDRLLEFELPLLVGVSRKSMIAHMLDLQVDERLYGSISLASIAVWQGASIIRAHDVAATLQAVQVSYMCKTAGN</sequence>
<gene>
    <name evidence="10" type="ORF">MNBD_GAMMA17-598</name>
</gene>
<dbReference type="InterPro" id="IPR011005">
    <property type="entry name" value="Dihydropteroate_synth-like_sf"/>
</dbReference>
<dbReference type="PANTHER" id="PTHR20941:SF1">
    <property type="entry name" value="FOLIC ACID SYNTHESIS PROTEIN FOL1"/>
    <property type="match status" value="1"/>
</dbReference>
<dbReference type="PANTHER" id="PTHR20941">
    <property type="entry name" value="FOLATE SYNTHESIS PROTEINS"/>
    <property type="match status" value="1"/>
</dbReference>
<dbReference type="EC" id="2.5.1.15" evidence="4"/>
<keyword evidence="5 10" id="KW-0808">Transferase</keyword>
<dbReference type="GO" id="GO:0046654">
    <property type="term" value="P:tetrahydrofolate biosynthetic process"/>
    <property type="evidence" value="ECO:0007669"/>
    <property type="project" value="TreeGrafter"/>
</dbReference>
<evidence type="ECO:0000313" key="10">
    <source>
        <dbReference type="EMBL" id="VAW86447.1"/>
    </source>
</evidence>
<keyword evidence="7" id="KW-0460">Magnesium</keyword>
<comment type="cofactor">
    <cofactor evidence="2">
        <name>Mg(2+)</name>
        <dbReference type="ChEBI" id="CHEBI:18420"/>
    </cofactor>
</comment>
<evidence type="ECO:0000256" key="5">
    <source>
        <dbReference type="ARBA" id="ARBA00022679"/>
    </source>
</evidence>
<accession>A0A3B0ZGJ4</accession>
<evidence type="ECO:0000259" key="9">
    <source>
        <dbReference type="PROSITE" id="PS50972"/>
    </source>
</evidence>
<dbReference type="NCBIfam" id="TIGR01496">
    <property type="entry name" value="DHPS"/>
    <property type="match status" value="1"/>
</dbReference>
<evidence type="ECO:0000256" key="2">
    <source>
        <dbReference type="ARBA" id="ARBA00001946"/>
    </source>
</evidence>